<protein>
    <recommendedName>
        <fullName evidence="4">DUF5709 domain-containing protein</fullName>
    </recommendedName>
</protein>
<dbReference type="eggNOG" id="ENOG5031WN3">
    <property type="taxonomic scope" value="Bacteria"/>
</dbReference>
<evidence type="ECO:0000313" key="2">
    <source>
        <dbReference type="EMBL" id="ACZ30032.1"/>
    </source>
</evidence>
<reference evidence="2 3" key="2">
    <citation type="journal article" date="2010" name="Stand. Genomic Sci.">
        <title>Complete genome sequence of Xylanimonas cellulosilytica type strain (XIL07).</title>
        <authorList>
            <person name="Foster B."/>
            <person name="Pukall R."/>
            <person name="Abt B."/>
            <person name="Nolan M."/>
            <person name="Glavina Del Rio T."/>
            <person name="Chen F."/>
            <person name="Lucas S."/>
            <person name="Tice H."/>
            <person name="Pitluck S."/>
            <person name="Cheng J.-F."/>
            <person name="Chertkov O."/>
            <person name="Brettin T."/>
            <person name="Han C."/>
            <person name="Detter J.C."/>
            <person name="Bruce D."/>
            <person name="Goodwin L."/>
            <person name="Ivanova N."/>
            <person name="Mavromatis K."/>
            <person name="Pati A."/>
            <person name="Mikhailova N."/>
            <person name="Chen A."/>
            <person name="Palaniappan K."/>
            <person name="Land M."/>
            <person name="Hauser L."/>
            <person name="Chang Y.-J."/>
            <person name="Jeffries C.D."/>
            <person name="Chain P."/>
            <person name="Rohde M."/>
            <person name="Goeker M."/>
            <person name="Bristow J."/>
            <person name="Eisen J.A."/>
            <person name="Markowitz V."/>
            <person name="Hugenholtz P."/>
            <person name="Kyrpides N.C."/>
            <person name="Klenk H.-P."/>
            <person name="Lapidus A."/>
        </authorList>
    </citation>
    <scope>NUCLEOTIDE SEQUENCE [LARGE SCALE GENOMIC DNA]</scope>
    <source>
        <strain evidence="3">DSM 15894 / CECT 5975 / LMG 20990 / XIL07</strain>
    </source>
</reference>
<keyword evidence="3" id="KW-1185">Reference proteome</keyword>
<feature type="region of interest" description="Disordered" evidence="1">
    <location>
        <begin position="1"/>
        <end position="35"/>
    </location>
</feature>
<dbReference type="HOGENOM" id="CLU_2182958_0_0_11"/>
<dbReference type="AlphaFoldDB" id="D1BYV7"/>
<evidence type="ECO:0000256" key="1">
    <source>
        <dbReference type="SAM" id="MobiDB-lite"/>
    </source>
</evidence>
<feature type="compositionally biased region" description="Acidic residues" evidence="1">
    <location>
        <begin position="74"/>
        <end position="94"/>
    </location>
</feature>
<dbReference type="RefSeq" id="WP_012877774.1">
    <property type="nucleotide sequence ID" value="NC_013530.1"/>
</dbReference>
<evidence type="ECO:0000313" key="3">
    <source>
        <dbReference type="Proteomes" id="UP000002255"/>
    </source>
</evidence>
<reference evidence="3" key="1">
    <citation type="submission" date="2009-11" db="EMBL/GenBank/DDBJ databases">
        <title>The complete chromosome of Xylanimonas cellulosilytica DSM 15894.</title>
        <authorList>
            <consortium name="US DOE Joint Genome Institute (JGI-PGF)"/>
            <person name="Lucas S."/>
            <person name="Copeland A."/>
            <person name="Lapidus A."/>
            <person name="Glavina del Rio T."/>
            <person name="Dalin E."/>
            <person name="Tice H."/>
            <person name="Bruce D."/>
            <person name="Goodwin L."/>
            <person name="Pitluck S."/>
            <person name="Kyrpides N."/>
            <person name="Mavromatis K."/>
            <person name="Ivanova N."/>
            <person name="Mikhailova N."/>
            <person name="Foster B."/>
            <person name="Clum A."/>
            <person name="Brettin T."/>
            <person name="Detter J.C."/>
            <person name="Han C."/>
            <person name="Larimer F."/>
            <person name="Land M."/>
            <person name="Hauser L."/>
            <person name="Markowitz V."/>
            <person name="Cheng J.F."/>
            <person name="Hugenholtz P."/>
            <person name="Woyke T."/>
            <person name="Wu D."/>
            <person name="Gehrich-Schroeter G."/>
            <person name="Schneider S."/>
            <person name="Pukall S.R."/>
            <person name="Klenk H.P."/>
            <person name="Eisen J.A."/>
        </authorList>
    </citation>
    <scope>NUCLEOTIDE SEQUENCE [LARGE SCALE GENOMIC DNA]</scope>
    <source>
        <strain evidence="3">DSM 15894 / CECT 5975 / LMG 20990 / XIL07</strain>
    </source>
</reference>
<organism evidence="2 3">
    <name type="scientific">Xylanimonas cellulosilytica (strain DSM 15894 / JCM 12276 / CECT 5975 / KCTC 9989 / LMG 20990 / NBRC 107835 / XIL07)</name>
    <dbReference type="NCBI Taxonomy" id="446471"/>
    <lineage>
        <taxon>Bacteria</taxon>
        <taxon>Bacillati</taxon>
        <taxon>Actinomycetota</taxon>
        <taxon>Actinomycetes</taxon>
        <taxon>Micrococcales</taxon>
        <taxon>Promicromonosporaceae</taxon>
        <taxon>Xylanimonas</taxon>
    </lineage>
</organism>
<feature type="compositionally biased region" description="Basic and acidic residues" evidence="1">
    <location>
        <begin position="17"/>
        <end position="28"/>
    </location>
</feature>
<feature type="region of interest" description="Disordered" evidence="1">
    <location>
        <begin position="50"/>
        <end position="109"/>
    </location>
</feature>
<dbReference type="Proteomes" id="UP000002255">
    <property type="component" value="Chromosome"/>
</dbReference>
<dbReference type="KEGG" id="xce:Xcel_1001"/>
<dbReference type="STRING" id="446471.Xcel_1001"/>
<dbReference type="EMBL" id="CP001821">
    <property type="protein sequence ID" value="ACZ30032.1"/>
    <property type="molecule type" value="Genomic_DNA"/>
</dbReference>
<gene>
    <name evidence="2" type="ordered locus">Xcel_1001</name>
</gene>
<accession>D1BYV7</accession>
<name>D1BYV7_XYLCX</name>
<evidence type="ECO:0008006" key="4">
    <source>
        <dbReference type="Google" id="ProtNLM"/>
    </source>
</evidence>
<proteinExistence type="predicted"/>
<sequence>MSTLPGRDAWRDAGLAEPDRHDREARELDPDDLPIDDAANLLEEALAGGTAVSADSAEEYRPGVARPDLSGQADEADVAEQAEEVPGLDEDGYTGDEPVLETPGDDVED</sequence>